<name>A0A1T4WAM7_9BACT</name>
<evidence type="ECO:0000256" key="1">
    <source>
        <dbReference type="ARBA" id="ARBA00000085"/>
    </source>
</evidence>
<keyword evidence="6" id="KW-1185">Reference proteome</keyword>
<gene>
    <name evidence="5" type="ORF">SAMN02745702_01924</name>
</gene>
<keyword evidence="3" id="KW-0597">Phosphoprotein</keyword>
<dbReference type="OrthoDB" id="5469178at2"/>
<evidence type="ECO:0000313" key="5">
    <source>
        <dbReference type="EMBL" id="SKA74340.1"/>
    </source>
</evidence>
<dbReference type="GO" id="GO:0000155">
    <property type="term" value="F:phosphorelay sensor kinase activity"/>
    <property type="evidence" value="ECO:0007669"/>
    <property type="project" value="TreeGrafter"/>
</dbReference>
<evidence type="ECO:0000313" key="6">
    <source>
        <dbReference type="Proteomes" id="UP000189733"/>
    </source>
</evidence>
<dbReference type="PROSITE" id="PS50109">
    <property type="entry name" value="HIS_KIN"/>
    <property type="match status" value="1"/>
</dbReference>
<dbReference type="SMART" id="SM00387">
    <property type="entry name" value="HATPase_c"/>
    <property type="match status" value="1"/>
</dbReference>
<dbReference type="InterPro" id="IPR036890">
    <property type="entry name" value="HATPase_C_sf"/>
</dbReference>
<sequence length="471" mass="53331">MKKEKGKDETACSPKAAEKVYMCPLPGGEDAVRMSGRVEQKIEDYQRYEFTPQQKSALNIFFDLVQEYEDEEDFHAVCVMIPKVIFGLESSLFLLSPQSVLTCRRSSMDAAAPPFDDPQSLPSVPVLIHESFCCPIRGNHKIIDQLPFVPEEDVIGYLEVQGAGDFSEHDRLFWEKYANRIGFQQHLRMIHEENKGHLSFIQNLVRDIGHNVIVPNMYFKLFFNRLKRQIDGVGNICETGAGESAEAALSQMMKELRNVHGKLEEQFLEISRHYEQTSLYLETLLRQSHFEKGRYVLERREANVISGILRPQLLQFAPRFRDAKITLVQKGEMEPKNPELVQPVDVGLMAQVISNLLSNALKYTTASDSGEYAGKKAVYADWKILDAGQGVGRRSLKVEIASTGPELAVQDVPQLFMQGYRGGNVGSAGGTGQGLFFVRQIVELHEGRMSYERVGEWNIFYMILPLHDSES</sequence>
<dbReference type="PANTHER" id="PTHR43547:SF2">
    <property type="entry name" value="HYBRID SIGNAL TRANSDUCTION HISTIDINE KINASE C"/>
    <property type="match status" value="1"/>
</dbReference>
<dbReference type="PANTHER" id="PTHR43547">
    <property type="entry name" value="TWO-COMPONENT HISTIDINE KINASE"/>
    <property type="match status" value="1"/>
</dbReference>
<protein>
    <recommendedName>
        <fullName evidence="2">histidine kinase</fullName>
        <ecNumber evidence="2">2.7.13.3</ecNumber>
    </recommendedName>
</protein>
<dbReference type="PRINTS" id="PR00344">
    <property type="entry name" value="BCTRLSENSOR"/>
</dbReference>
<dbReference type="Pfam" id="PF02518">
    <property type="entry name" value="HATPase_c"/>
    <property type="match status" value="1"/>
</dbReference>
<reference evidence="5 6" key="1">
    <citation type="submission" date="2017-02" db="EMBL/GenBank/DDBJ databases">
        <authorList>
            <person name="Peterson S.W."/>
        </authorList>
    </citation>
    <scope>NUCLEOTIDE SEQUENCE [LARGE SCALE GENOMIC DNA]</scope>
    <source>
        <strain evidence="5 6">DSM 18034</strain>
    </source>
</reference>
<dbReference type="InterPro" id="IPR003594">
    <property type="entry name" value="HATPase_dom"/>
</dbReference>
<dbReference type="InterPro" id="IPR004358">
    <property type="entry name" value="Sig_transdc_His_kin-like_C"/>
</dbReference>
<dbReference type="SUPFAM" id="SSF55874">
    <property type="entry name" value="ATPase domain of HSP90 chaperone/DNA topoisomerase II/histidine kinase"/>
    <property type="match status" value="1"/>
</dbReference>
<dbReference type="AlphaFoldDB" id="A0A1T4WAM7"/>
<comment type="catalytic activity">
    <reaction evidence="1">
        <text>ATP + protein L-histidine = ADP + protein N-phospho-L-histidine.</text>
        <dbReference type="EC" id="2.7.13.3"/>
    </reaction>
</comment>
<evidence type="ECO:0000256" key="2">
    <source>
        <dbReference type="ARBA" id="ARBA00012438"/>
    </source>
</evidence>
<dbReference type="STRING" id="1121442.SAMN02745702_01924"/>
<accession>A0A1T4WAM7</accession>
<organism evidence="5 6">
    <name type="scientific">Desulfobaculum bizertense DSM 18034</name>
    <dbReference type="NCBI Taxonomy" id="1121442"/>
    <lineage>
        <taxon>Bacteria</taxon>
        <taxon>Pseudomonadati</taxon>
        <taxon>Thermodesulfobacteriota</taxon>
        <taxon>Desulfovibrionia</taxon>
        <taxon>Desulfovibrionales</taxon>
        <taxon>Desulfovibrionaceae</taxon>
        <taxon>Desulfobaculum</taxon>
    </lineage>
</organism>
<dbReference type="Proteomes" id="UP000189733">
    <property type="component" value="Unassembled WGS sequence"/>
</dbReference>
<keyword evidence="5" id="KW-0418">Kinase</keyword>
<dbReference type="InterPro" id="IPR005467">
    <property type="entry name" value="His_kinase_dom"/>
</dbReference>
<evidence type="ECO:0000259" key="4">
    <source>
        <dbReference type="PROSITE" id="PS50109"/>
    </source>
</evidence>
<dbReference type="RefSeq" id="WP_078685215.1">
    <property type="nucleotide sequence ID" value="NZ_FUYA01000006.1"/>
</dbReference>
<feature type="domain" description="Histidine kinase" evidence="4">
    <location>
        <begin position="349"/>
        <end position="468"/>
    </location>
</feature>
<keyword evidence="5" id="KW-0808">Transferase</keyword>
<evidence type="ECO:0000256" key="3">
    <source>
        <dbReference type="ARBA" id="ARBA00022553"/>
    </source>
</evidence>
<proteinExistence type="predicted"/>
<dbReference type="EMBL" id="FUYA01000006">
    <property type="protein sequence ID" value="SKA74340.1"/>
    <property type="molecule type" value="Genomic_DNA"/>
</dbReference>
<dbReference type="Gene3D" id="3.30.565.10">
    <property type="entry name" value="Histidine kinase-like ATPase, C-terminal domain"/>
    <property type="match status" value="1"/>
</dbReference>
<dbReference type="EC" id="2.7.13.3" evidence="2"/>